<dbReference type="EMBL" id="JAGJCB010000001">
    <property type="protein sequence ID" value="MBP0902249.1"/>
    <property type="molecule type" value="Genomic_DNA"/>
</dbReference>
<gene>
    <name evidence="4" type="ORF">J8H85_00285</name>
</gene>
<dbReference type="Pfam" id="PF11751">
    <property type="entry name" value="PorP_SprF"/>
    <property type="match status" value="1"/>
</dbReference>
<dbReference type="RefSeq" id="WP_209651520.1">
    <property type="nucleotide sequence ID" value="NZ_JAGJCB010000001.1"/>
</dbReference>
<keyword evidence="3" id="KW-0732">Signal</keyword>
<proteinExistence type="predicted"/>
<evidence type="ECO:0000313" key="5">
    <source>
        <dbReference type="Proteomes" id="UP000670776"/>
    </source>
</evidence>
<feature type="signal peptide" evidence="3">
    <location>
        <begin position="1"/>
        <end position="20"/>
    </location>
</feature>
<feature type="region of interest" description="Disordered" evidence="2">
    <location>
        <begin position="313"/>
        <end position="341"/>
    </location>
</feature>
<feature type="compositionally biased region" description="Basic and acidic residues" evidence="2">
    <location>
        <begin position="329"/>
        <end position="341"/>
    </location>
</feature>
<feature type="coiled-coil region" evidence="1">
    <location>
        <begin position="543"/>
        <end position="570"/>
    </location>
</feature>
<sequence>MQKSLIHIIFFLFLTQLLHAQDDGVVALSLPVRNSLKFNRYAINPTFSLVREQNKYLTFTNKREWVQFDNAPQTYLFSFSGRFAENTGAGIGFFQQDYGVLTTFGGVVNYAYNVVINRDNNLTFGLNLGVYKSGINEGSVVTNYPDPSLQNIPSNIIGTINPGINYGTTFLDFGVSLNNLVSYNIKTSQIIEENPEESIQVHGMYTGFVESRGFFDGSKFSALVRSEFKKEETVLSGILMFSTSKGIWGQAGYNTLYGASAGLGLNITNQIALEYNYEKELGEMSTFGNSHEITLAYKFKKKQRYIYSDDNDEEGALITPSTKSKNTSAKRDGSNTKIDRKALAESKAAERAKAKADALAKIEARKAERLKSVEQRKDVQPKPEEEVIAKLTDEEQARADEEARMKLAQEEAQAKADEEARKKLAQEEAQAKAEEEARMKLAQEEALAKAKEEARIKLAQEEAQAKADKEARIKLLQEEAKAKAEAEYAKMKLAQEKAKADEGALAKQKAKDAANAPKDDASIALNNLTKSATDYKLKQEELISKLNETVAIKEKELQELKRENDLSEQGIYTAPKPFKSISGENAALESLKNQIDEVIIAQDVKIKELENLYNERLENVSNGQGSGNVVYLDEINALKEAQLETKTVKAELDSQLEIIKEATEYERKRRIKRAAYDNEEDRLAKDKAALSFIKQSTPLATTPLKESDFDFGEERGSNIEIMKGVRNVESGYYIIIAVHNDATKRDEFLTKAVAAGQKDINFFYDAASSKYYIYYQRFDSIGEASGVMNSKGNAPYNAKKSMIKIEN</sequence>
<feature type="region of interest" description="Disordered" evidence="2">
    <location>
        <begin position="409"/>
        <end position="439"/>
    </location>
</feature>
<protein>
    <submittedName>
        <fullName evidence="4">PorP/SprF family type IX secretion system membrane protein</fullName>
    </submittedName>
</protein>
<evidence type="ECO:0000256" key="3">
    <source>
        <dbReference type="SAM" id="SignalP"/>
    </source>
</evidence>
<keyword evidence="1" id="KW-0175">Coiled coil</keyword>
<evidence type="ECO:0000256" key="2">
    <source>
        <dbReference type="SAM" id="MobiDB-lite"/>
    </source>
</evidence>
<organism evidence="4 5">
    <name type="scientific">Mariniflexile gromovii</name>
    <dbReference type="NCBI Taxonomy" id="362523"/>
    <lineage>
        <taxon>Bacteria</taxon>
        <taxon>Pseudomonadati</taxon>
        <taxon>Bacteroidota</taxon>
        <taxon>Flavobacteriia</taxon>
        <taxon>Flavobacteriales</taxon>
        <taxon>Flavobacteriaceae</taxon>
        <taxon>Mariniflexile</taxon>
    </lineage>
</organism>
<dbReference type="Proteomes" id="UP000670776">
    <property type="component" value="Unassembled WGS sequence"/>
</dbReference>
<feature type="chain" id="PRO_5046346595" evidence="3">
    <location>
        <begin position="21"/>
        <end position="807"/>
    </location>
</feature>
<dbReference type="InterPro" id="IPR019861">
    <property type="entry name" value="PorP/SprF_Bacteroidetes"/>
</dbReference>
<keyword evidence="5" id="KW-1185">Reference proteome</keyword>
<evidence type="ECO:0000313" key="4">
    <source>
        <dbReference type="EMBL" id="MBP0902249.1"/>
    </source>
</evidence>
<dbReference type="NCBIfam" id="TIGR03519">
    <property type="entry name" value="T9SS_PorP_fam"/>
    <property type="match status" value="1"/>
</dbReference>
<comment type="caution">
    <text evidence="4">The sequence shown here is derived from an EMBL/GenBank/DDBJ whole genome shotgun (WGS) entry which is preliminary data.</text>
</comment>
<name>A0ABS4BNR8_9FLAO</name>
<accession>A0ABS4BNR8</accession>
<evidence type="ECO:0000256" key="1">
    <source>
        <dbReference type="SAM" id="Coils"/>
    </source>
</evidence>
<reference evidence="4 5" key="1">
    <citation type="submission" date="2021-04" db="EMBL/GenBank/DDBJ databases">
        <title>Mariniflexile gromovii gen. nov., sp. nov., a gliding bacterium isolated from the sea urchin Strongylocentrotus intermedius.</title>
        <authorList>
            <person name="Ko S."/>
            <person name="Le V."/>
            <person name="Ahn C.-Y."/>
            <person name="Oh H.-M."/>
        </authorList>
    </citation>
    <scope>NUCLEOTIDE SEQUENCE [LARGE SCALE GENOMIC DNA]</scope>
    <source>
        <strain evidence="4 5">KCTC 12570</strain>
    </source>
</reference>